<name>A0A1E5TBJ3_9FLAO</name>
<sequence>MKKSFEIEFKWEQYFIVSENFIRQKENSEIEFKESFHSPKHKDKKLHKWIASFANSNGGLILYGIKDNGELIGLKNNKLKEFDNKDLSQELLDYFAPEIKFELFIKIINGLEIGFLYIYKSENKPVITIKTANNNIQEGDIFYRYPGQSRKISYGDLRDIIEEKQTQLNEKWLKLINNVATIGVENIGLLNIENGELIGSKNKLLIPEELLKKLTFINEGKFVEKDGAPTLKLIGDVQPIDSNKIIQLIENKYHIITHFELFNSFFEQQLDTNSSKEFFRRVLHENSVYYPIYFYLVNSKLKKSEISEILKTEKGNKVKDVKKRFILEKDNPSKFKIGNISTGTDAAKKISEAYESLKTKQHIDFSKISATELRYYIQAITHLKESEIDLSYIVLILKNIYNNYFNQSSTTKSFIRKAVCHIDLIIYGKKYYNEK</sequence>
<protein>
    <recommendedName>
        <fullName evidence="1">Schlafen AlbA-2 domain-containing protein</fullName>
    </recommendedName>
</protein>
<dbReference type="AlphaFoldDB" id="A0A1E5TBJ3"/>
<dbReference type="InterPro" id="IPR007421">
    <property type="entry name" value="Schlafen_AlbA_2_dom"/>
</dbReference>
<feature type="domain" description="Schlafen AlbA-2" evidence="1">
    <location>
        <begin position="26"/>
        <end position="152"/>
    </location>
</feature>
<keyword evidence="3" id="KW-1185">Reference proteome</keyword>
<evidence type="ECO:0000313" key="3">
    <source>
        <dbReference type="Proteomes" id="UP000095713"/>
    </source>
</evidence>
<dbReference type="STRING" id="1849968.A8C32_00245"/>
<dbReference type="Gene3D" id="3.30.950.30">
    <property type="entry name" value="Schlafen, AAA domain"/>
    <property type="match status" value="1"/>
</dbReference>
<evidence type="ECO:0000259" key="1">
    <source>
        <dbReference type="Pfam" id="PF04326"/>
    </source>
</evidence>
<dbReference type="Pfam" id="PF04326">
    <property type="entry name" value="SLFN_AlbA_2"/>
    <property type="match status" value="1"/>
</dbReference>
<dbReference type="PANTHER" id="PTHR30595">
    <property type="entry name" value="GLPR-RELATED TRANSCRIPTIONAL REPRESSOR"/>
    <property type="match status" value="1"/>
</dbReference>
<reference evidence="2 3" key="1">
    <citation type="submission" date="2016-05" db="EMBL/GenBank/DDBJ databases">
        <title>Draft Genome Sequence of Algibacter sp. Strain SK-16 Isolated from the Surface Water of Aburatsubo Inlet.</title>
        <authorList>
            <person name="Wong S.-K."/>
            <person name="Yoshizawa S."/>
            <person name="Nakajima Y."/>
            <person name="Ogura Y."/>
            <person name="Tetsuya H."/>
            <person name="Hamasaki K."/>
        </authorList>
    </citation>
    <scope>NUCLEOTIDE SEQUENCE [LARGE SCALE GENOMIC DNA]</scope>
    <source>
        <strain evidence="2 3">SK-16</strain>
    </source>
</reference>
<evidence type="ECO:0000313" key="2">
    <source>
        <dbReference type="EMBL" id="OEK08744.1"/>
    </source>
</evidence>
<gene>
    <name evidence="2" type="ORF">A8C32_00245</name>
</gene>
<dbReference type="RefSeq" id="WP_069829426.1">
    <property type="nucleotide sequence ID" value="NZ_MDJD01000028.1"/>
</dbReference>
<accession>A0A1E5TBJ3</accession>
<dbReference type="PANTHER" id="PTHR30595:SF6">
    <property type="entry name" value="SCHLAFEN ALBA-2 DOMAIN-CONTAINING PROTEIN"/>
    <property type="match status" value="1"/>
</dbReference>
<dbReference type="EMBL" id="MDJD01000028">
    <property type="protein sequence ID" value="OEK08744.1"/>
    <property type="molecule type" value="Genomic_DNA"/>
</dbReference>
<dbReference type="InterPro" id="IPR038461">
    <property type="entry name" value="Schlafen_AlbA_2_dom_sf"/>
</dbReference>
<organism evidence="2 3">
    <name type="scientific">Flavivirga aquatica</name>
    <dbReference type="NCBI Taxonomy" id="1849968"/>
    <lineage>
        <taxon>Bacteria</taxon>
        <taxon>Pseudomonadati</taxon>
        <taxon>Bacteroidota</taxon>
        <taxon>Flavobacteriia</taxon>
        <taxon>Flavobacteriales</taxon>
        <taxon>Flavobacteriaceae</taxon>
        <taxon>Flavivirga</taxon>
    </lineage>
</organism>
<proteinExistence type="predicted"/>
<comment type="caution">
    <text evidence="2">The sequence shown here is derived from an EMBL/GenBank/DDBJ whole genome shotgun (WGS) entry which is preliminary data.</text>
</comment>
<dbReference type="Proteomes" id="UP000095713">
    <property type="component" value="Unassembled WGS sequence"/>
</dbReference>